<dbReference type="AlphaFoldDB" id="A0A1J9RN34"/>
<dbReference type="Gene3D" id="1.10.530.10">
    <property type="match status" value="1"/>
</dbReference>
<dbReference type="Proteomes" id="UP000183809">
    <property type="component" value="Unassembled WGS sequence"/>
</dbReference>
<dbReference type="OrthoDB" id="1193027at2759"/>
<protein>
    <submittedName>
        <fullName evidence="2">Exo-beta-protein</fullName>
    </submittedName>
</protein>
<comment type="caution">
    <text evidence="2">The sequence shown here is derived from an EMBL/GenBank/DDBJ whole genome shotgun (WGS) entry which is preliminary data.</text>
</comment>
<dbReference type="SUPFAM" id="SSF53955">
    <property type="entry name" value="Lysozyme-like"/>
    <property type="match status" value="1"/>
</dbReference>
<reference evidence="2 3" key="1">
    <citation type="submission" date="2016-10" db="EMBL/GenBank/DDBJ databases">
        <title>Proteomics and genomics reveal pathogen-plant mechanisms compatible with a hemibiotrophic lifestyle of Diplodia corticola.</title>
        <authorList>
            <person name="Fernandes I."/>
            <person name="De Jonge R."/>
            <person name="Van De Peer Y."/>
            <person name="Devreese B."/>
            <person name="Alves A."/>
            <person name="Esteves A.C."/>
        </authorList>
    </citation>
    <scope>NUCLEOTIDE SEQUENCE [LARGE SCALE GENOMIC DNA]</scope>
    <source>
        <strain evidence="2 3">CBS 112549</strain>
    </source>
</reference>
<dbReference type="EMBL" id="MNUE01000070">
    <property type="protein sequence ID" value="OJD29911.1"/>
    <property type="molecule type" value="Genomic_DNA"/>
</dbReference>
<dbReference type="RefSeq" id="XP_020126171.1">
    <property type="nucleotide sequence ID" value="XM_020278504.1"/>
</dbReference>
<dbReference type="InterPro" id="IPR023346">
    <property type="entry name" value="Lysozyme-like_dom_sf"/>
</dbReference>
<evidence type="ECO:0000256" key="1">
    <source>
        <dbReference type="SAM" id="SignalP"/>
    </source>
</evidence>
<organism evidence="2 3">
    <name type="scientific">Diplodia corticola</name>
    <dbReference type="NCBI Taxonomy" id="236234"/>
    <lineage>
        <taxon>Eukaryota</taxon>
        <taxon>Fungi</taxon>
        <taxon>Dikarya</taxon>
        <taxon>Ascomycota</taxon>
        <taxon>Pezizomycotina</taxon>
        <taxon>Dothideomycetes</taxon>
        <taxon>Dothideomycetes incertae sedis</taxon>
        <taxon>Botryosphaeriales</taxon>
        <taxon>Botryosphaeriaceae</taxon>
        <taxon>Diplodia</taxon>
    </lineage>
</organism>
<keyword evidence="1" id="KW-0732">Signal</keyword>
<evidence type="ECO:0000313" key="3">
    <source>
        <dbReference type="Proteomes" id="UP000183809"/>
    </source>
</evidence>
<accession>A0A1J9RN34</accession>
<gene>
    <name evidence="2" type="ORF">BKCO1_7000031</name>
</gene>
<keyword evidence="3" id="KW-1185">Reference proteome</keyword>
<dbReference type="GeneID" id="31018765"/>
<feature type="chain" id="PRO_5012317756" evidence="1">
    <location>
        <begin position="21"/>
        <end position="264"/>
    </location>
</feature>
<evidence type="ECO:0000313" key="2">
    <source>
        <dbReference type="EMBL" id="OJD29911.1"/>
    </source>
</evidence>
<sequence>MISLQFWALVLAFFTEFVSAAPALVTFPKRYVSFDGFKKITNKDSLAWYRPYSPGVAKAVVDNPPDYQCFHGANYPYVTDWASFNTLWDINLPALRSHNSAANNRILRKKILQIAAQTKTDARIILAIIVQESSGDLGVRCTGEQKRNCGIMQASPGSVSFDAAHPSSSIGTMIRNGVLGTPGGWPDGGPGFAWLFNGADGEAWANMGAPGGGQPFRALRAFNTGKVVDASDYDETGGVGTVSYVNDVANRLMGWDGRGRGCGY</sequence>
<feature type="signal peptide" evidence="1">
    <location>
        <begin position="1"/>
        <end position="20"/>
    </location>
</feature>
<name>A0A1J9RN34_9PEZI</name>
<proteinExistence type="predicted"/>